<name>A0AAV9NV21_9PEZI</name>
<dbReference type="GO" id="GO:0030154">
    <property type="term" value="P:cell differentiation"/>
    <property type="evidence" value="ECO:0007669"/>
    <property type="project" value="TreeGrafter"/>
</dbReference>
<keyword evidence="2 4" id="KW-0238">DNA-binding</keyword>
<evidence type="ECO:0000256" key="5">
    <source>
        <dbReference type="SAM" id="MobiDB-lite"/>
    </source>
</evidence>
<accession>A0AAV9NV21</accession>
<evidence type="ECO:0000256" key="4">
    <source>
        <dbReference type="PROSITE-ProRule" id="PRU00267"/>
    </source>
</evidence>
<evidence type="ECO:0000259" key="6">
    <source>
        <dbReference type="PROSITE" id="PS50118"/>
    </source>
</evidence>
<organism evidence="7 8">
    <name type="scientific">Saxophila tyrrhenica</name>
    <dbReference type="NCBI Taxonomy" id="1690608"/>
    <lineage>
        <taxon>Eukaryota</taxon>
        <taxon>Fungi</taxon>
        <taxon>Dikarya</taxon>
        <taxon>Ascomycota</taxon>
        <taxon>Pezizomycotina</taxon>
        <taxon>Dothideomycetes</taxon>
        <taxon>Dothideomycetidae</taxon>
        <taxon>Mycosphaerellales</taxon>
        <taxon>Extremaceae</taxon>
        <taxon>Saxophila</taxon>
    </lineage>
</organism>
<keyword evidence="4" id="KW-0539">Nucleus</keyword>
<feature type="domain" description="HMG box" evidence="6">
    <location>
        <begin position="105"/>
        <end position="169"/>
    </location>
</feature>
<dbReference type="FunFam" id="1.10.30.10:FF:000041">
    <property type="entry name" value="HMG box family protein"/>
    <property type="match status" value="1"/>
</dbReference>
<dbReference type="InterPro" id="IPR050140">
    <property type="entry name" value="SRY-related_HMG-box_TF-like"/>
</dbReference>
<dbReference type="PROSITE" id="PS50118">
    <property type="entry name" value="HMG_BOX_2"/>
    <property type="match status" value="1"/>
</dbReference>
<feature type="region of interest" description="Disordered" evidence="5">
    <location>
        <begin position="157"/>
        <end position="180"/>
    </location>
</feature>
<dbReference type="SUPFAM" id="SSF47095">
    <property type="entry name" value="HMG-box"/>
    <property type="match status" value="1"/>
</dbReference>
<proteinExistence type="predicted"/>
<dbReference type="Pfam" id="PF00505">
    <property type="entry name" value="HMG_box"/>
    <property type="match status" value="1"/>
</dbReference>
<evidence type="ECO:0000256" key="1">
    <source>
        <dbReference type="ARBA" id="ARBA00023015"/>
    </source>
</evidence>
<dbReference type="PANTHER" id="PTHR10270:SF161">
    <property type="entry name" value="SEX-DETERMINING REGION Y PROTEIN"/>
    <property type="match status" value="1"/>
</dbReference>
<reference evidence="7 8" key="1">
    <citation type="submission" date="2023-08" db="EMBL/GenBank/DDBJ databases">
        <title>Black Yeasts Isolated from many extreme environments.</title>
        <authorList>
            <person name="Coleine C."/>
            <person name="Stajich J.E."/>
            <person name="Selbmann L."/>
        </authorList>
    </citation>
    <scope>NUCLEOTIDE SEQUENCE [LARGE SCALE GENOMIC DNA]</scope>
    <source>
        <strain evidence="7 8">CCFEE 5935</strain>
    </source>
</reference>
<dbReference type="InterPro" id="IPR009071">
    <property type="entry name" value="HMG_box_dom"/>
</dbReference>
<feature type="region of interest" description="Disordered" evidence="5">
    <location>
        <begin position="355"/>
        <end position="375"/>
    </location>
</feature>
<dbReference type="GO" id="GO:0000122">
    <property type="term" value="P:negative regulation of transcription by RNA polymerase II"/>
    <property type="evidence" value="ECO:0007669"/>
    <property type="project" value="TreeGrafter"/>
</dbReference>
<dbReference type="Proteomes" id="UP001337655">
    <property type="component" value="Unassembled WGS sequence"/>
</dbReference>
<gene>
    <name evidence="7" type="ORF">LTR77_010712</name>
</gene>
<dbReference type="InterPro" id="IPR036910">
    <property type="entry name" value="HMG_box_dom_sf"/>
</dbReference>
<keyword evidence="8" id="KW-1185">Reference proteome</keyword>
<dbReference type="PANTHER" id="PTHR10270">
    <property type="entry name" value="SOX TRANSCRIPTION FACTOR"/>
    <property type="match status" value="1"/>
</dbReference>
<dbReference type="SMART" id="SM00398">
    <property type="entry name" value="HMG"/>
    <property type="match status" value="1"/>
</dbReference>
<dbReference type="GO" id="GO:0000978">
    <property type="term" value="F:RNA polymerase II cis-regulatory region sequence-specific DNA binding"/>
    <property type="evidence" value="ECO:0007669"/>
    <property type="project" value="TreeGrafter"/>
</dbReference>
<dbReference type="GO" id="GO:0001228">
    <property type="term" value="F:DNA-binding transcription activator activity, RNA polymerase II-specific"/>
    <property type="evidence" value="ECO:0007669"/>
    <property type="project" value="TreeGrafter"/>
</dbReference>
<keyword evidence="1" id="KW-0805">Transcription regulation</keyword>
<dbReference type="EMBL" id="JAVRRT010000026">
    <property type="protein sequence ID" value="KAK5163339.1"/>
    <property type="molecule type" value="Genomic_DNA"/>
</dbReference>
<comment type="caution">
    <text evidence="7">The sequence shown here is derived from an EMBL/GenBank/DDBJ whole genome shotgun (WGS) entry which is preliminary data.</text>
</comment>
<dbReference type="GO" id="GO:0005634">
    <property type="term" value="C:nucleus"/>
    <property type="evidence" value="ECO:0007669"/>
    <property type="project" value="UniProtKB-UniRule"/>
</dbReference>
<protein>
    <recommendedName>
        <fullName evidence="6">HMG box domain-containing protein</fullName>
    </recommendedName>
</protein>
<feature type="DNA-binding region" description="HMG box" evidence="4">
    <location>
        <begin position="105"/>
        <end position="169"/>
    </location>
</feature>
<feature type="compositionally biased region" description="Acidic residues" evidence="5">
    <location>
        <begin position="366"/>
        <end position="375"/>
    </location>
</feature>
<evidence type="ECO:0000313" key="7">
    <source>
        <dbReference type="EMBL" id="KAK5163339.1"/>
    </source>
</evidence>
<evidence type="ECO:0000256" key="3">
    <source>
        <dbReference type="ARBA" id="ARBA00023163"/>
    </source>
</evidence>
<keyword evidence="3" id="KW-0804">Transcription</keyword>
<dbReference type="CDD" id="cd01389">
    <property type="entry name" value="HMG-box_ROX1-like"/>
    <property type="match status" value="1"/>
</dbReference>
<dbReference type="GeneID" id="89932037"/>
<dbReference type="RefSeq" id="XP_064653833.1">
    <property type="nucleotide sequence ID" value="XM_064807929.1"/>
</dbReference>
<sequence>MASQAEPYQLDYQDLIASSVTDVVDQFGNGIDIPSVQFTSISTAKVEGLELYKHLLETDTGMKLQLTVNALENEVSIVPIQRMANTNVAAGGVDEGPKSPPKDKIPRPANAFILYRKDWHPVIPGLHNNDISVIIGRQWKEESEGIKELYKRKSEEAKRQHAIDHPGYQYQPRKPSEKKKRMTKTKLAKLRAQANDANAPQPTSDFDNMLANITQEQQISVDAFNIPGQRALPTLQQSGDLNMHLAIDANREQETSIREEIEAWNATGPERGAYHTATSLAAGQMLVNGIATGGIPQDEIPYDFTMADLELFPATEATPFQMVHYPTAEVNRQMAIWDDAIADLFFDFAKAQATASQAEETRTEADETYTEAQDA</sequence>
<dbReference type="Gene3D" id="1.10.30.10">
    <property type="entry name" value="High mobility group box domain"/>
    <property type="match status" value="1"/>
</dbReference>
<evidence type="ECO:0000256" key="2">
    <source>
        <dbReference type="ARBA" id="ARBA00023125"/>
    </source>
</evidence>
<dbReference type="AlphaFoldDB" id="A0AAV9NV21"/>
<evidence type="ECO:0000313" key="8">
    <source>
        <dbReference type="Proteomes" id="UP001337655"/>
    </source>
</evidence>